<proteinExistence type="predicted"/>
<reference evidence="1 2" key="1">
    <citation type="submission" date="2022-04" db="EMBL/GenBank/DDBJ databases">
        <title>Positive selection, recombination, and allopatry shape intraspecific diversity of widespread and dominant cyanobacteria.</title>
        <authorList>
            <person name="Wei J."/>
            <person name="Shu W."/>
            <person name="Hu C."/>
        </authorList>
    </citation>
    <scope>NUCLEOTIDE SEQUENCE [LARGE SCALE GENOMIC DNA]</scope>
    <source>
        <strain evidence="1 2">GB2-A4</strain>
    </source>
</reference>
<name>A0ABV0JCS5_9CYAN</name>
<gene>
    <name evidence="1" type="ORF">NC998_20950</name>
</gene>
<accession>A0ABV0JCS5</accession>
<dbReference type="RefSeq" id="WP_190440554.1">
    <property type="nucleotide sequence ID" value="NZ_JAMPKM010000015.1"/>
</dbReference>
<comment type="caution">
    <text evidence="1">The sequence shown here is derived from an EMBL/GenBank/DDBJ whole genome shotgun (WGS) entry which is preliminary data.</text>
</comment>
<evidence type="ECO:0000313" key="2">
    <source>
        <dbReference type="Proteomes" id="UP001464891"/>
    </source>
</evidence>
<dbReference type="EMBL" id="JAMPKM010000015">
    <property type="protein sequence ID" value="MEP0819570.1"/>
    <property type="molecule type" value="Genomic_DNA"/>
</dbReference>
<evidence type="ECO:0000313" key="1">
    <source>
        <dbReference type="EMBL" id="MEP0819570.1"/>
    </source>
</evidence>
<protein>
    <submittedName>
        <fullName evidence="1">Uncharacterized protein</fullName>
    </submittedName>
</protein>
<dbReference type="Proteomes" id="UP001464891">
    <property type="component" value="Unassembled WGS sequence"/>
</dbReference>
<sequence length="45" mass="4805">MSTSRSTRITKVLGGLEHQPPPNLVIIPGKNLSDRCAQAQAAIAY</sequence>
<keyword evidence="2" id="KW-1185">Reference proteome</keyword>
<organism evidence="1 2">
    <name type="scientific">Trichocoleus desertorum GB2-A4</name>
    <dbReference type="NCBI Taxonomy" id="2933944"/>
    <lineage>
        <taxon>Bacteria</taxon>
        <taxon>Bacillati</taxon>
        <taxon>Cyanobacteriota</taxon>
        <taxon>Cyanophyceae</taxon>
        <taxon>Leptolyngbyales</taxon>
        <taxon>Trichocoleusaceae</taxon>
        <taxon>Trichocoleus</taxon>
    </lineage>
</organism>